<dbReference type="Gene3D" id="2.30.30.940">
    <property type="match status" value="1"/>
</dbReference>
<proteinExistence type="predicted"/>
<dbReference type="GO" id="GO:0005524">
    <property type="term" value="F:ATP binding"/>
    <property type="evidence" value="ECO:0007669"/>
    <property type="project" value="UniProtKB-KW"/>
</dbReference>
<keyword evidence="2" id="KW-0067">ATP-binding</keyword>
<dbReference type="Gene3D" id="3.40.50.300">
    <property type="entry name" value="P-loop containing nucleotide triphosphate hydrolases"/>
    <property type="match status" value="2"/>
</dbReference>
<feature type="domain" description="UvrD-like helicase C-terminal" evidence="3">
    <location>
        <begin position="1003"/>
        <end position="1049"/>
    </location>
</feature>
<dbReference type="STRING" id="1166337.SAMN05192580_2470"/>
<sequence>MRVPWHDSGWNGRVCNDVRANSACLALKRTAESRDDAYETACAGEAFEELDRLPPCLAERGAFLSPFGLPLRTELDYSRYSDAHRHILPQTVQVPAYGGVLTPYRWMLREHAWPLAEAHGIDAEEAREPKEGEAPDLIVHTAWVQDCDNQAALLDGFSRSLSPTGSLIFFYAKQTPLTDSGRRQIVAVAKLETLGSVGEYPYEGGKAAGRLRSMIWERPFQHSLRPDPDGDGAWLGGVVLPYHALIAQAATQPELDPSRLVAEVPEEAYEQFLYGTDHVTHGSAITALQAVRASLEATAEVLPGPWARYIAWIDNELSELWAMQGPTPGLGSALSCFDPNFNGTLFAHAIAGELEDGADPWPVVDAIFADTRKPPEGAPRLTSMQRKRWQHLHRTDPQGAKMLRLLASFELSRDQAQAAFNGDEVEAILANPYRLYEASRLTETPISLTTVDRSLYPSDPKLVRPLLPDDLAVDLTEPEDPLRLRALVIEALERAAAAGHTVLPAARINAAVAELPLSAPVSVDATALEICADDFAPEVAILSEDGPTLAQLVRYVGTRDVLRQHVDARVASGVATIDWRTLVEAQFGAPVAGDSDERAAQDEKIKALAVLEASRISVLTGPAGTGKTTLLKIFLDQKKLVGNDVQLLAPTGKARVRLGQQTKRPDKARTLAQFLLEHGRYNTKTGHYAVIADGPTAAVTTCVVDECSMLTEDQLAALCSALPLSARLILVGDPQQLPPIGAGRPFVDIIAHLRKQHGGAGLADLTVSRRQAAAGLVPALSLADVQLANLFSGRAAEPGEDEIVGIIDQAQASDRLKLVEWDTPVQLREQLLDVLGDEFDAERDALEAEIERSLGGTPSGNHIYFNRGCGERAEAWQILSAHRNMASGSAELNRFLKQTIRAERLATARRRGYGWRMIEPRGADQITYGDKVICLRNHPRNRWNNVDGKRKGYLANGEVGIVNGDAGNYKPTYTKVEFASQPGESYSFRKSDFSEEGSPYLELAYAVTVHKAQGSEFGTVILVLPHNSRLLTREMLYTALTRQKERVWILHQGPFAHYLRLRSDFFSETKRRSTNLFGAPDMYDAAVTSPGGVRTGWLAANLIHATKRGDLVSSKSELVIADILYDLEQHGRIRYSFEKPLTDASGALRLPDFTVEKDAETWFWEHCGLMGQPQYRERWARKKKWYEAQGITPWSADNPGGRLIVTEDSLAGGIDSGAITKLAVELFDK</sequence>
<keyword evidence="5" id="KW-1185">Reference proteome</keyword>
<dbReference type="AlphaFoldDB" id="A0A1I6L9E0"/>
<dbReference type="InterPro" id="IPR050534">
    <property type="entry name" value="Coronavir_polyprotein_1ab"/>
</dbReference>
<keyword evidence="4" id="KW-0378">Hydrolase</keyword>
<protein>
    <submittedName>
        <fullName evidence="4">UvrD-like helicase C-terminal domain-containing protein</fullName>
    </submittedName>
</protein>
<gene>
    <name evidence="4" type="ORF">SAMN05192580_2470</name>
</gene>
<reference evidence="4 5" key="1">
    <citation type="submission" date="2016-10" db="EMBL/GenBank/DDBJ databases">
        <authorList>
            <person name="de Groot N.N."/>
        </authorList>
    </citation>
    <scope>NUCLEOTIDE SEQUENCE [LARGE SCALE GENOMIC DNA]</scope>
    <source>
        <strain evidence="4 5">S5-249</strain>
    </source>
</reference>
<evidence type="ECO:0000256" key="1">
    <source>
        <dbReference type="ARBA" id="ARBA00022741"/>
    </source>
</evidence>
<evidence type="ECO:0000313" key="5">
    <source>
        <dbReference type="Proteomes" id="UP000198824"/>
    </source>
</evidence>
<dbReference type="GO" id="GO:0003678">
    <property type="term" value="F:DNA helicase activity"/>
    <property type="evidence" value="ECO:0007669"/>
    <property type="project" value="UniProtKB-ARBA"/>
</dbReference>
<dbReference type="SUPFAM" id="SSF52540">
    <property type="entry name" value="P-loop containing nucleoside triphosphate hydrolases"/>
    <property type="match status" value="2"/>
</dbReference>
<dbReference type="InterPro" id="IPR027785">
    <property type="entry name" value="UvrD-like_helicase_C"/>
</dbReference>
<dbReference type="PANTHER" id="PTHR43788:SF6">
    <property type="entry name" value="DNA HELICASE B"/>
    <property type="match status" value="1"/>
</dbReference>
<dbReference type="PANTHER" id="PTHR43788">
    <property type="entry name" value="DNA2/NAM7 HELICASE FAMILY MEMBER"/>
    <property type="match status" value="1"/>
</dbReference>
<accession>A0A1I6L9E0</accession>
<keyword evidence="4" id="KW-0347">Helicase</keyword>
<evidence type="ECO:0000313" key="4">
    <source>
        <dbReference type="EMBL" id="SFS00062.1"/>
    </source>
</evidence>
<dbReference type="Pfam" id="PF13604">
    <property type="entry name" value="AAA_30"/>
    <property type="match status" value="1"/>
</dbReference>
<dbReference type="EMBL" id="FOZG01000002">
    <property type="protein sequence ID" value="SFS00062.1"/>
    <property type="molecule type" value="Genomic_DNA"/>
</dbReference>
<organism evidence="4 5">
    <name type="scientific">Sphingomonas jatrophae</name>
    <dbReference type="NCBI Taxonomy" id="1166337"/>
    <lineage>
        <taxon>Bacteria</taxon>
        <taxon>Pseudomonadati</taxon>
        <taxon>Pseudomonadota</taxon>
        <taxon>Alphaproteobacteria</taxon>
        <taxon>Sphingomonadales</taxon>
        <taxon>Sphingomonadaceae</taxon>
        <taxon>Sphingomonas</taxon>
    </lineage>
</organism>
<keyword evidence="1" id="KW-0547">Nucleotide-binding</keyword>
<dbReference type="InterPro" id="IPR027417">
    <property type="entry name" value="P-loop_NTPase"/>
</dbReference>
<evidence type="ECO:0000256" key="2">
    <source>
        <dbReference type="ARBA" id="ARBA00022840"/>
    </source>
</evidence>
<name>A0A1I6L9E0_9SPHN</name>
<dbReference type="CDD" id="cd18809">
    <property type="entry name" value="SF1_C_RecD"/>
    <property type="match status" value="1"/>
</dbReference>
<dbReference type="Pfam" id="PF13538">
    <property type="entry name" value="UvrD_C_2"/>
    <property type="match status" value="1"/>
</dbReference>
<evidence type="ECO:0000259" key="3">
    <source>
        <dbReference type="Pfam" id="PF13538"/>
    </source>
</evidence>
<dbReference type="CDD" id="cd17933">
    <property type="entry name" value="DEXSc_RecD-like"/>
    <property type="match status" value="1"/>
</dbReference>
<dbReference type="Proteomes" id="UP000198824">
    <property type="component" value="Unassembled WGS sequence"/>
</dbReference>